<gene>
    <name evidence="8" type="ORF">EHS24_005660</name>
</gene>
<dbReference type="AlphaFoldDB" id="A0A427XZ53"/>
<dbReference type="PIRSF" id="PIRSF006060">
    <property type="entry name" value="AA_transporter"/>
    <property type="match status" value="1"/>
</dbReference>
<keyword evidence="5 7" id="KW-0472">Membrane</keyword>
<keyword evidence="4 7" id="KW-1133">Transmembrane helix</keyword>
<evidence type="ECO:0008006" key="10">
    <source>
        <dbReference type="Google" id="ProtNLM"/>
    </source>
</evidence>
<comment type="caution">
    <text evidence="8">The sequence shown here is derived from an EMBL/GenBank/DDBJ whole genome shotgun (WGS) entry which is preliminary data.</text>
</comment>
<dbReference type="RefSeq" id="XP_028477604.1">
    <property type="nucleotide sequence ID" value="XM_028621152.1"/>
</dbReference>
<dbReference type="Proteomes" id="UP000279236">
    <property type="component" value="Unassembled WGS sequence"/>
</dbReference>
<dbReference type="OrthoDB" id="3900342at2759"/>
<feature type="transmembrane region" description="Helical" evidence="7">
    <location>
        <begin position="136"/>
        <end position="157"/>
    </location>
</feature>
<feature type="transmembrane region" description="Helical" evidence="7">
    <location>
        <begin position="296"/>
        <end position="320"/>
    </location>
</feature>
<dbReference type="EMBL" id="RSCE01000003">
    <property type="protein sequence ID" value="RSH84156.1"/>
    <property type="molecule type" value="Genomic_DNA"/>
</dbReference>
<protein>
    <recommendedName>
        <fullName evidence="10">Choline transporter</fullName>
    </recommendedName>
</protein>
<dbReference type="GO" id="GO:0016020">
    <property type="term" value="C:membrane"/>
    <property type="evidence" value="ECO:0007669"/>
    <property type="project" value="UniProtKB-SubCell"/>
</dbReference>
<dbReference type="Gene3D" id="1.20.1740.10">
    <property type="entry name" value="Amino acid/polyamine transporter I"/>
    <property type="match status" value="1"/>
</dbReference>
<keyword evidence="9" id="KW-1185">Reference proteome</keyword>
<feature type="region of interest" description="Disordered" evidence="6">
    <location>
        <begin position="1"/>
        <end position="20"/>
    </location>
</feature>
<evidence type="ECO:0000313" key="8">
    <source>
        <dbReference type="EMBL" id="RSH84156.1"/>
    </source>
</evidence>
<feature type="transmembrane region" description="Helical" evidence="7">
    <location>
        <begin position="212"/>
        <end position="235"/>
    </location>
</feature>
<organism evidence="8 9">
    <name type="scientific">Apiotrichum porosum</name>
    <dbReference type="NCBI Taxonomy" id="105984"/>
    <lineage>
        <taxon>Eukaryota</taxon>
        <taxon>Fungi</taxon>
        <taxon>Dikarya</taxon>
        <taxon>Basidiomycota</taxon>
        <taxon>Agaricomycotina</taxon>
        <taxon>Tremellomycetes</taxon>
        <taxon>Trichosporonales</taxon>
        <taxon>Trichosporonaceae</taxon>
        <taxon>Apiotrichum</taxon>
    </lineage>
</organism>
<evidence type="ECO:0000256" key="6">
    <source>
        <dbReference type="SAM" id="MobiDB-lite"/>
    </source>
</evidence>
<proteinExistence type="predicted"/>
<evidence type="ECO:0000256" key="3">
    <source>
        <dbReference type="ARBA" id="ARBA00022692"/>
    </source>
</evidence>
<evidence type="ECO:0000256" key="7">
    <source>
        <dbReference type="SAM" id="Phobius"/>
    </source>
</evidence>
<evidence type="ECO:0000313" key="9">
    <source>
        <dbReference type="Proteomes" id="UP000279236"/>
    </source>
</evidence>
<keyword evidence="2" id="KW-0813">Transport</keyword>
<sequence>MSITHESASDSSPPSMGDKEKDLGGVRLEAVQTGGHVVDAVELERNFSFLSTLGLAFSLLNSWTAIAEICHVFPLSGGQYDFVYCTAPPRFRVGLSFFTGWMACAGWTTLLGAGCSLGSSFFTALISFWHPDYEPATWHVFMFYVAVIVGQFLLNVFGVRALPHLDRFGAFWSIAGIVTIIVTLLACSSGRYQSAKDVFGTLTNLTGWPDGMAFILGLLQSTLGFTAFDAASHMVEEMPNPSRNAPLVMILAVAMGAVTSWIFMVVLLFCLADFDAVIAAANGPLLEIYYQSTRSMVGSTCLMMFNLTAMMICVGAAGTVSSRMIMSFSRDRGFGHVSRFLSPVHARLKVPVYCLVFCGGWGIVFGLLYLGSSVAFNAILAVAILLLQISYITPIIIVFIRGEKAFAGHSRTYSLGRWRRVVNGLAIAFAVMTSVIFVFPPAIPVTSGSSMNYAIVAFAVVLIMCGVTWLVDGRKNFTGPRDLEERLQMGKNA</sequence>
<dbReference type="GO" id="GO:0022857">
    <property type="term" value="F:transmembrane transporter activity"/>
    <property type="evidence" value="ECO:0007669"/>
    <property type="project" value="InterPro"/>
</dbReference>
<accession>A0A427XZ53</accession>
<dbReference type="GeneID" id="39590203"/>
<dbReference type="Pfam" id="PF13520">
    <property type="entry name" value="AA_permease_2"/>
    <property type="match status" value="1"/>
</dbReference>
<feature type="transmembrane region" description="Helical" evidence="7">
    <location>
        <begin position="451"/>
        <end position="471"/>
    </location>
</feature>
<feature type="transmembrane region" description="Helical" evidence="7">
    <location>
        <begin position="100"/>
        <end position="130"/>
    </location>
</feature>
<feature type="transmembrane region" description="Helical" evidence="7">
    <location>
        <begin position="421"/>
        <end position="439"/>
    </location>
</feature>
<evidence type="ECO:0000256" key="2">
    <source>
        <dbReference type="ARBA" id="ARBA00022448"/>
    </source>
</evidence>
<dbReference type="STRING" id="105984.A0A427XZ53"/>
<evidence type="ECO:0000256" key="1">
    <source>
        <dbReference type="ARBA" id="ARBA00004141"/>
    </source>
</evidence>
<feature type="transmembrane region" description="Helical" evidence="7">
    <location>
        <begin position="376"/>
        <end position="400"/>
    </location>
</feature>
<reference evidence="8 9" key="1">
    <citation type="submission" date="2018-11" db="EMBL/GenBank/DDBJ databases">
        <title>Genome sequence of Apiotrichum porosum DSM 27194.</title>
        <authorList>
            <person name="Aliyu H."/>
            <person name="Gorte O."/>
            <person name="Ochsenreither K."/>
        </authorList>
    </citation>
    <scope>NUCLEOTIDE SEQUENCE [LARGE SCALE GENOMIC DNA]</scope>
    <source>
        <strain evidence="8 9">DSM 27194</strain>
    </source>
</reference>
<dbReference type="PANTHER" id="PTHR45649">
    <property type="entry name" value="AMINO-ACID PERMEASE BAT1"/>
    <property type="match status" value="1"/>
</dbReference>
<evidence type="ECO:0000256" key="5">
    <source>
        <dbReference type="ARBA" id="ARBA00023136"/>
    </source>
</evidence>
<feature type="transmembrane region" description="Helical" evidence="7">
    <location>
        <begin position="350"/>
        <end position="370"/>
    </location>
</feature>
<feature type="transmembrane region" description="Helical" evidence="7">
    <location>
        <begin position="247"/>
        <end position="269"/>
    </location>
</feature>
<keyword evidence="3 7" id="KW-0812">Transmembrane</keyword>
<name>A0A427XZ53_9TREE</name>
<dbReference type="PANTHER" id="PTHR45649:SF14">
    <property type="entry name" value="GABA PERMEASE"/>
    <property type="match status" value="1"/>
</dbReference>
<evidence type="ECO:0000256" key="4">
    <source>
        <dbReference type="ARBA" id="ARBA00022989"/>
    </source>
</evidence>
<comment type="subcellular location">
    <subcellularLocation>
        <location evidence="1">Membrane</location>
        <topology evidence="1">Multi-pass membrane protein</topology>
    </subcellularLocation>
</comment>
<feature type="transmembrane region" description="Helical" evidence="7">
    <location>
        <begin position="169"/>
        <end position="192"/>
    </location>
</feature>
<feature type="compositionally biased region" description="Polar residues" evidence="6">
    <location>
        <begin position="1"/>
        <end position="14"/>
    </location>
</feature>
<dbReference type="InterPro" id="IPR002293">
    <property type="entry name" value="AA/rel_permease1"/>
</dbReference>